<protein>
    <recommendedName>
        <fullName evidence="1">DUF7963 domain-containing protein</fullName>
    </recommendedName>
</protein>
<evidence type="ECO:0000313" key="3">
    <source>
        <dbReference type="Proteomes" id="UP000655225"/>
    </source>
</evidence>
<sequence>MATTCHVQEDDLFSRNLQKRYNGLVTVRTRAIRGKGAWYWFHLEPILFQNQDTGTAKAVKLRCGLCSALFSASNPSRTATEHLKRGTCPNFRHPEAYYNGNITPKFKKRNMLTLPAPLSPLAMIPAPCSAEPVLPCQPTRPELTQAQIETAFDLLAEWFYESCGYISFSTLDHPKFKAFLHHLGLPQVNKRYLFGQKLDAKYEEAKFEFDDKLQDAMFFQLSTDGWKKKKKKNHSADVDAFVNVMLNLPNGSSLFHKVIFLGDGNLGSDYIRDVLGSTIREVSGSDVTRCAGIVADIGDINSQILQELDLHHHWMVNITCQSKALQKLLQDFFKHIPLFASTASLCLKLTQRFKSHHFASLKNCPTHHQNGSLDHIPATIAVVESVAQLSYTLGEIFTEKIISTEPSDREISGAIQDSKFWEELDSVVSLIKIMRTSLQEIEEDRPCLGQCLPLWEEVKTRIKGWCNSFNINEKPVMELVNRRFAKNYHQAWAASYILDPLYLVEDSCGRYLPPFKFLTSKQEKDVVKIITRLTQNEEAHIALMELMKWRTEGLDPVYARAVQAKERDPVTGKMKVVNPLGGRLVWETYLVEFKVLRRVAARLIFLQATTGKLKWNQSFLSWGCTKSRSNNTIERAQKLLFVSSHQRFERGDLSDEQEKDSELFNCENDKILSQSLVGTPVD</sequence>
<dbReference type="Proteomes" id="UP000655225">
    <property type="component" value="Unassembled WGS sequence"/>
</dbReference>
<feature type="domain" description="DUF7963" evidence="1">
    <location>
        <begin position="8"/>
        <end position="91"/>
    </location>
</feature>
<dbReference type="AlphaFoldDB" id="A0A834ZT75"/>
<comment type="caution">
    <text evidence="2">The sequence shown here is derived from an EMBL/GenBank/DDBJ whole genome shotgun (WGS) entry which is preliminary data.</text>
</comment>
<accession>A0A834ZT75</accession>
<dbReference type="SUPFAM" id="SSF53098">
    <property type="entry name" value="Ribonuclease H-like"/>
    <property type="match status" value="1"/>
</dbReference>
<proteinExistence type="predicted"/>
<dbReference type="PANTHER" id="PTHR32166:SF24">
    <property type="entry name" value="F16P17.2 PROTEIN"/>
    <property type="match status" value="1"/>
</dbReference>
<keyword evidence="3" id="KW-1185">Reference proteome</keyword>
<dbReference type="Pfam" id="PF25908">
    <property type="entry name" value="DUF7963"/>
    <property type="match status" value="1"/>
</dbReference>
<dbReference type="PANTHER" id="PTHR32166">
    <property type="entry name" value="OSJNBA0013A04.12 PROTEIN"/>
    <property type="match status" value="1"/>
</dbReference>
<dbReference type="EMBL" id="JABCRI010000001">
    <property type="protein sequence ID" value="KAF8413379.1"/>
    <property type="molecule type" value="Genomic_DNA"/>
</dbReference>
<dbReference type="InterPro" id="IPR012337">
    <property type="entry name" value="RNaseH-like_sf"/>
</dbReference>
<evidence type="ECO:0000259" key="1">
    <source>
        <dbReference type="Pfam" id="PF25908"/>
    </source>
</evidence>
<evidence type="ECO:0000313" key="2">
    <source>
        <dbReference type="EMBL" id="KAF8413379.1"/>
    </source>
</evidence>
<dbReference type="OrthoDB" id="1847006at2759"/>
<dbReference type="OMA" id="MFFQLST"/>
<gene>
    <name evidence="2" type="ORF">HHK36_001360</name>
</gene>
<reference evidence="2 3" key="1">
    <citation type="submission" date="2020-04" db="EMBL/GenBank/DDBJ databases">
        <title>Plant Genome Project.</title>
        <authorList>
            <person name="Zhang R.-G."/>
        </authorList>
    </citation>
    <scope>NUCLEOTIDE SEQUENCE [LARGE SCALE GENOMIC DNA]</scope>
    <source>
        <strain evidence="2">YNK0</strain>
        <tissue evidence="2">Leaf</tissue>
    </source>
</reference>
<name>A0A834ZT75_TETSI</name>
<dbReference type="InterPro" id="IPR058269">
    <property type="entry name" value="DUF7963"/>
</dbReference>
<organism evidence="2 3">
    <name type="scientific">Tetracentron sinense</name>
    <name type="common">Spur-leaf</name>
    <dbReference type="NCBI Taxonomy" id="13715"/>
    <lineage>
        <taxon>Eukaryota</taxon>
        <taxon>Viridiplantae</taxon>
        <taxon>Streptophyta</taxon>
        <taxon>Embryophyta</taxon>
        <taxon>Tracheophyta</taxon>
        <taxon>Spermatophyta</taxon>
        <taxon>Magnoliopsida</taxon>
        <taxon>Trochodendrales</taxon>
        <taxon>Trochodendraceae</taxon>
        <taxon>Tetracentron</taxon>
    </lineage>
</organism>